<name>A0ACB0K9P2_TRIPR</name>
<sequence length="95" mass="10600">MPVTSSTMGNRGIEKQLFQLPNFIAATGIEKIRQEAYIMVTVFVDIFWLEVAAVNSSLDIPQFPSFLKNIVSLPSFLSSINRTSTIVICLCLFLL</sequence>
<accession>A0ACB0K9P2</accession>
<keyword evidence="2" id="KW-1185">Reference proteome</keyword>
<dbReference type="EMBL" id="CASHSV030000206">
    <property type="protein sequence ID" value="CAJ2652367.1"/>
    <property type="molecule type" value="Genomic_DNA"/>
</dbReference>
<reference evidence="1" key="1">
    <citation type="submission" date="2023-10" db="EMBL/GenBank/DDBJ databases">
        <authorList>
            <person name="Rodriguez Cubillos JULIANA M."/>
            <person name="De Vega J."/>
        </authorList>
    </citation>
    <scope>NUCLEOTIDE SEQUENCE</scope>
</reference>
<dbReference type="Proteomes" id="UP001177021">
    <property type="component" value="Unassembled WGS sequence"/>
</dbReference>
<evidence type="ECO:0000313" key="2">
    <source>
        <dbReference type="Proteomes" id="UP001177021"/>
    </source>
</evidence>
<gene>
    <name evidence="1" type="ORF">MILVUS5_LOCUS19853</name>
</gene>
<organism evidence="1 2">
    <name type="scientific">Trifolium pratense</name>
    <name type="common">Red clover</name>
    <dbReference type="NCBI Taxonomy" id="57577"/>
    <lineage>
        <taxon>Eukaryota</taxon>
        <taxon>Viridiplantae</taxon>
        <taxon>Streptophyta</taxon>
        <taxon>Embryophyta</taxon>
        <taxon>Tracheophyta</taxon>
        <taxon>Spermatophyta</taxon>
        <taxon>Magnoliopsida</taxon>
        <taxon>eudicotyledons</taxon>
        <taxon>Gunneridae</taxon>
        <taxon>Pentapetalae</taxon>
        <taxon>rosids</taxon>
        <taxon>fabids</taxon>
        <taxon>Fabales</taxon>
        <taxon>Fabaceae</taxon>
        <taxon>Papilionoideae</taxon>
        <taxon>50 kb inversion clade</taxon>
        <taxon>NPAAA clade</taxon>
        <taxon>Hologalegina</taxon>
        <taxon>IRL clade</taxon>
        <taxon>Trifolieae</taxon>
        <taxon>Trifolium</taxon>
    </lineage>
</organism>
<comment type="caution">
    <text evidence="1">The sequence shown here is derived from an EMBL/GenBank/DDBJ whole genome shotgun (WGS) entry which is preliminary data.</text>
</comment>
<proteinExistence type="predicted"/>
<protein>
    <submittedName>
        <fullName evidence="1">Uncharacterized protein</fullName>
    </submittedName>
</protein>
<evidence type="ECO:0000313" key="1">
    <source>
        <dbReference type="EMBL" id="CAJ2652367.1"/>
    </source>
</evidence>